<dbReference type="EMBL" id="HBHQ01020173">
    <property type="protein sequence ID" value="CAD9821735.1"/>
    <property type="molecule type" value="Transcribed_RNA"/>
</dbReference>
<dbReference type="SUPFAM" id="SSF51905">
    <property type="entry name" value="FAD/NAD(P)-binding domain"/>
    <property type="match status" value="1"/>
</dbReference>
<evidence type="ECO:0000256" key="1">
    <source>
        <dbReference type="ARBA" id="ARBA00023002"/>
    </source>
</evidence>
<feature type="signal peptide" evidence="4">
    <location>
        <begin position="1"/>
        <end position="24"/>
    </location>
</feature>
<evidence type="ECO:0000256" key="2">
    <source>
        <dbReference type="ARBA" id="ARBA00023033"/>
    </source>
</evidence>
<sequence>MKSGFQLCYCCLFFLLCAVKTAWSLTGGEMVSNAVPSIVIAGGGPGGLLAAILFGRRGIQTTVLEKAAEPDQWSTRSYSIVLGTRGMGALERAGALESAREAGMDRRCIIIHDAEGNIKLIPKKHAESLGFSRSLLVECLEKIASQEPNVTIRRGAGVTTVTKKNNADNTTLEIHLTDGSVVSATHVIGADGKWSKVRSAFPELHDQATIRTEPSFGVHIIVPSVPEGWRSDGTTVIKPSDDCMFHIIAAPIPTGQLSISMVCFDETLEKYPWLAPPEDMNAKSYGSGGWEDEFSARPDYAEADTNLAEKLEELFAAELPMFLSAIGREALQSARINRRVSWVEMSPVATTDGPDNVVNYATKDGRVVLIGDAAHAITPTMGEGANMALESAAVLVDSLSSSEEGNTTPTVEELSAAFLAFGKSRPKDALPIQERSAAGNRMKKA</sequence>
<dbReference type="PANTHER" id="PTHR13789">
    <property type="entry name" value="MONOOXYGENASE"/>
    <property type="match status" value="1"/>
</dbReference>
<dbReference type="InterPro" id="IPR036188">
    <property type="entry name" value="FAD/NAD-bd_sf"/>
</dbReference>
<evidence type="ECO:0000259" key="5">
    <source>
        <dbReference type="Pfam" id="PF01494"/>
    </source>
</evidence>
<dbReference type="GO" id="GO:0004497">
    <property type="term" value="F:monooxygenase activity"/>
    <property type="evidence" value="ECO:0007669"/>
    <property type="project" value="UniProtKB-KW"/>
</dbReference>
<dbReference type="InterPro" id="IPR002938">
    <property type="entry name" value="FAD-bd"/>
</dbReference>
<feature type="chain" id="PRO_5030700392" description="FAD-binding domain-containing protein" evidence="4">
    <location>
        <begin position="25"/>
        <end position="445"/>
    </location>
</feature>
<proteinExistence type="predicted"/>
<protein>
    <recommendedName>
        <fullName evidence="5">FAD-binding domain-containing protein</fullName>
    </recommendedName>
</protein>
<keyword evidence="3" id="KW-1133">Transmembrane helix</keyword>
<keyword evidence="4" id="KW-0732">Signal</keyword>
<dbReference type="GO" id="GO:0071949">
    <property type="term" value="F:FAD binding"/>
    <property type="evidence" value="ECO:0007669"/>
    <property type="project" value="InterPro"/>
</dbReference>
<evidence type="ECO:0000256" key="4">
    <source>
        <dbReference type="SAM" id="SignalP"/>
    </source>
</evidence>
<reference evidence="6" key="1">
    <citation type="submission" date="2021-01" db="EMBL/GenBank/DDBJ databases">
        <authorList>
            <person name="Corre E."/>
            <person name="Pelletier E."/>
            <person name="Niang G."/>
            <person name="Scheremetjew M."/>
            <person name="Finn R."/>
            <person name="Kale V."/>
            <person name="Holt S."/>
            <person name="Cochrane G."/>
            <person name="Meng A."/>
            <person name="Brown T."/>
            <person name="Cohen L."/>
        </authorList>
    </citation>
    <scope>NUCLEOTIDE SEQUENCE</scope>
    <source>
        <strain evidence="6">CCMP2084</strain>
    </source>
</reference>
<gene>
    <name evidence="6" type="ORF">ASEP1449_LOCUS13569</name>
</gene>
<dbReference type="AlphaFoldDB" id="A0A7S2UJS5"/>
<keyword evidence="3" id="KW-0812">Transmembrane</keyword>
<keyword evidence="1" id="KW-0560">Oxidoreductase</keyword>
<accession>A0A7S2UJS5</accession>
<evidence type="ECO:0000313" key="6">
    <source>
        <dbReference type="EMBL" id="CAD9821735.1"/>
    </source>
</evidence>
<dbReference type="PRINTS" id="PR00420">
    <property type="entry name" value="RNGMNOXGNASE"/>
</dbReference>
<dbReference type="InterPro" id="IPR050493">
    <property type="entry name" value="FAD-dep_Monooxygenase_BioMet"/>
</dbReference>
<feature type="domain" description="FAD-binding" evidence="5">
    <location>
        <begin position="38"/>
        <end position="407"/>
    </location>
</feature>
<feature type="transmembrane region" description="Helical" evidence="3">
    <location>
        <begin position="34"/>
        <end position="54"/>
    </location>
</feature>
<keyword evidence="2" id="KW-0503">Monooxygenase</keyword>
<dbReference type="Pfam" id="PF01494">
    <property type="entry name" value="FAD_binding_3"/>
    <property type="match status" value="1"/>
</dbReference>
<dbReference type="Gene3D" id="3.50.50.60">
    <property type="entry name" value="FAD/NAD(P)-binding domain"/>
    <property type="match status" value="1"/>
</dbReference>
<dbReference type="PANTHER" id="PTHR13789:SF309">
    <property type="entry name" value="PUTATIVE (AFU_ORTHOLOGUE AFUA_6G14510)-RELATED"/>
    <property type="match status" value="1"/>
</dbReference>
<keyword evidence="3" id="KW-0472">Membrane</keyword>
<organism evidence="6">
    <name type="scientific">Attheya septentrionalis</name>
    <dbReference type="NCBI Taxonomy" id="420275"/>
    <lineage>
        <taxon>Eukaryota</taxon>
        <taxon>Sar</taxon>
        <taxon>Stramenopiles</taxon>
        <taxon>Ochrophyta</taxon>
        <taxon>Bacillariophyta</taxon>
        <taxon>Coscinodiscophyceae</taxon>
        <taxon>Chaetocerotophycidae</taxon>
        <taxon>Chaetocerotales</taxon>
        <taxon>Attheyaceae</taxon>
        <taxon>Attheya</taxon>
    </lineage>
</organism>
<evidence type="ECO:0000256" key="3">
    <source>
        <dbReference type="SAM" id="Phobius"/>
    </source>
</evidence>
<name>A0A7S2UJS5_9STRA</name>